<evidence type="ECO:0000313" key="2">
    <source>
        <dbReference type="EMBL" id="MBD8878421.1"/>
    </source>
</evidence>
<organism evidence="2 3">
    <name type="scientific">Roseibium polysiphoniae</name>
    <dbReference type="NCBI Taxonomy" id="2571221"/>
    <lineage>
        <taxon>Bacteria</taxon>
        <taxon>Pseudomonadati</taxon>
        <taxon>Pseudomonadota</taxon>
        <taxon>Alphaproteobacteria</taxon>
        <taxon>Hyphomicrobiales</taxon>
        <taxon>Stappiaceae</taxon>
        <taxon>Roseibium</taxon>
    </lineage>
</organism>
<evidence type="ECO:0000313" key="3">
    <source>
        <dbReference type="Proteomes" id="UP000615687"/>
    </source>
</evidence>
<dbReference type="PANTHER" id="PTHR43685">
    <property type="entry name" value="GLYCOSYLTRANSFERASE"/>
    <property type="match status" value="1"/>
</dbReference>
<reference evidence="2 3" key="1">
    <citation type="submission" date="2020-09" db="EMBL/GenBank/DDBJ databases">
        <title>The genome sequence of type strain Labrenzia polysiphoniae KACC 19711.</title>
        <authorList>
            <person name="Liu Y."/>
        </authorList>
    </citation>
    <scope>NUCLEOTIDE SEQUENCE [LARGE SCALE GENOMIC DNA]</scope>
    <source>
        <strain evidence="2 3">KACC 19711</strain>
    </source>
</reference>
<feature type="domain" description="Glycosyltransferase 2-like" evidence="1">
    <location>
        <begin position="14"/>
        <end position="169"/>
    </location>
</feature>
<dbReference type="EMBL" id="JACYXJ010000007">
    <property type="protein sequence ID" value="MBD8878421.1"/>
    <property type="molecule type" value="Genomic_DNA"/>
</dbReference>
<comment type="caution">
    <text evidence="2">The sequence shown here is derived from an EMBL/GenBank/DDBJ whole genome shotgun (WGS) entry which is preliminary data.</text>
</comment>
<proteinExistence type="predicted"/>
<evidence type="ECO:0000259" key="1">
    <source>
        <dbReference type="Pfam" id="PF00535"/>
    </source>
</evidence>
<dbReference type="SUPFAM" id="SSF53448">
    <property type="entry name" value="Nucleotide-diphospho-sugar transferases"/>
    <property type="match status" value="1"/>
</dbReference>
<dbReference type="InterPro" id="IPR050834">
    <property type="entry name" value="Glycosyltransf_2"/>
</dbReference>
<gene>
    <name evidence="2" type="ORF">IG617_19160</name>
</gene>
<dbReference type="RefSeq" id="WP_192110853.1">
    <property type="nucleotide sequence ID" value="NZ_JACYXJ010000007.1"/>
</dbReference>
<sequence length="305" mass="33727">MGHITIAIASVGRETLAETLISLSKIACLPGKNLTVLVADDSKDQAAARLIARLRLEDLDIKCIPVASGNISIARNALLDQTEGEWIVFVDDDEWVERDWLIRLFECQNDYNADVVIGPVYPVYPNDAPGWLVRANPLYADWGHRGKRLTTGRGGNTLARMWFIRQHALRFDPALGRSGGEDTAFFANAAARGAVIVATDDAIAREHVPPERLEPDYILRRGIRSGQSYANSRKLKNPGLLWQFQFGGDAVAKCTIAAILALALRPVDRARSFRMKQKLALNLGKLRALFNLPLAQLYAANNQTK</sequence>
<dbReference type="CDD" id="cd00761">
    <property type="entry name" value="Glyco_tranf_GTA_type"/>
    <property type="match status" value="1"/>
</dbReference>
<dbReference type="Proteomes" id="UP000615687">
    <property type="component" value="Unassembled WGS sequence"/>
</dbReference>
<dbReference type="PANTHER" id="PTHR43685:SF11">
    <property type="entry name" value="GLYCOSYLTRANSFERASE TAGX-RELATED"/>
    <property type="match status" value="1"/>
</dbReference>
<accession>A0ABR9CH37</accession>
<dbReference type="Gene3D" id="3.90.550.10">
    <property type="entry name" value="Spore Coat Polysaccharide Biosynthesis Protein SpsA, Chain A"/>
    <property type="match status" value="1"/>
</dbReference>
<dbReference type="InterPro" id="IPR029044">
    <property type="entry name" value="Nucleotide-diphossugar_trans"/>
</dbReference>
<keyword evidence="3" id="KW-1185">Reference proteome</keyword>
<protein>
    <submittedName>
        <fullName evidence="2">Glycosyltransferase family 2 protein</fullName>
    </submittedName>
</protein>
<dbReference type="InterPro" id="IPR001173">
    <property type="entry name" value="Glyco_trans_2-like"/>
</dbReference>
<dbReference type="Pfam" id="PF00535">
    <property type="entry name" value="Glycos_transf_2"/>
    <property type="match status" value="1"/>
</dbReference>
<name>A0ABR9CH37_9HYPH</name>